<evidence type="ECO:0000313" key="1">
    <source>
        <dbReference type="EMBL" id="GAA3597930.1"/>
    </source>
</evidence>
<dbReference type="RefSeq" id="WP_345572749.1">
    <property type="nucleotide sequence ID" value="NZ_BAABDQ010000032.1"/>
</dbReference>
<evidence type="ECO:0000313" key="2">
    <source>
        <dbReference type="Proteomes" id="UP001500630"/>
    </source>
</evidence>
<organism evidence="1 2">
    <name type="scientific">Nonomuraea rosea</name>
    <dbReference type="NCBI Taxonomy" id="638574"/>
    <lineage>
        <taxon>Bacteria</taxon>
        <taxon>Bacillati</taxon>
        <taxon>Actinomycetota</taxon>
        <taxon>Actinomycetes</taxon>
        <taxon>Streptosporangiales</taxon>
        <taxon>Streptosporangiaceae</taxon>
        <taxon>Nonomuraea</taxon>
    </lineage>
</organism>
<proteinExistence type="predicted"/>
<protein>
    <submittedName>
        <fullName evidence="1">Uncharacterized protein</fullName>
    </submittedName>
</protein>
<comment type="caution">
    <text evidence="1">The sequence shown here is derived from an EMBL/GenBank/DDBJ whole genome shotgun (WGS) entry which is preliminary data.</text>
</comment>
<dbReference type="Proteomes" id="UP001500630">
    <property type="component" value="Unassembled WGS sequence"/>
</dbReference>
<dbReference type="EMBL" id="BAABDQ010000032">
    <property type="protein sequence ID" value="GAA3597930.1"/>
    <property type="molecule type" value="Genomic_DNA"/>
</dbReference>
<keyword evidence="2" id="KW-1185">Reference proteome</keyword>
<reference evidence="2" key="1">
    <citation type="journal article" date="2019" name="Int. J. Syst. Evol. Microbiol.">
        <title>The Global Catalogue of Microorganisms (GCM) 10K type strain sequencing project: providing services to taxonomists for standard genome sequencing and annotation.</title>
        <authorList>
            <consortium name="The Broad Institute Genomics Platform"/>
            <consortium name="The Broad Institute Genome Sequencing Center for Infectious Disease"/>
            <person name="Wu L."/>
            <person name="Ma J."/>
        </authorList>
    </citation>
    <scope>NUCLEOTIDE SEQUENCE [LARGE SCALE GENOMIC DNA]</scope>
    <source>
        <strain evidence="2">JCM 17326</strain>
    </source>
</reference>
<accession>A0ABP6Z5L3</accession>
<name>A0ABP6Z5L3_9ACTN</name>
<sequence length="53" mass="5681">MSRTEEVRTGRRGGVAVAFHHCPAQLLQVTVGHAGFLEPVLTWLVLVVPGSLS</sequence>
<gene>
    <name evidence="1" type="ORF">GCM10022419_096640</name>
</gene>